<evidence type="ECO:0000313" key="2">
    <source>
        <dbReference type="EMBL" id="MBS9341573.1"/>
    </source>
</evidence>
<keyword evidence="1" id="KW-0812">Transmembrane</keyword>
<dbReference type="RefSeq" id="WP_214038523.1">
    <property type="nucleotide sequence ID" value="NZ_JAGJWT010000016.1"/>
</dbReference>
<reference evidence="2" key="1">
    <citation type="submission" date="2021-04" db="EMBL/GenBank/DDBJ databases">
        <title>Genomic characterization of endocarditis-associated Neisseria elongata subsp. nitroreducens.</title>
        <authorList>
            <person name="Schorner M."/>
            <person name="Passarelli-Araujo H."/>
            <person name="Scheffer M."/>
            <person name="Barazzetti F."/>
            <person name="Martins J."/>
            <person name="Machado H."/>
            <person name="Palmeiro J."/>
            <person name="Bazzo M."/>
        </authorList>
    </citation>
    <scope>NUCLEOTIDE SEQUENCE</scope>
    <source>
        <strain evidence="2">Nel_M001</strain>
    </source>
</reference>
<feature type="transmembrane region" description="Helical" evidence="1">
    <location>
        <begin position="41"/>
        <end position="59"/>
    </location>
</feature>
<comment type="caution">
    <text evidence="2">The sequence shown here is derived from an EMBL/GenBank/DDBJ whole genome shotgun (WGS) entry which is preliminary data.</text>
</comment>
<keyword evidence="1" id="KW-0472">Membrane</keyword>
<evidence type="ECO:0000313" key="3">
    <source>
        <dbReference type="Proteomes" id="UP000708805"/>
    </source>
</evidence>
<sequence>MNLDGLEVLFYGLVFLIIAAFGVWMASIVAIFIAKNPVIKTLAIMLNLLILSVVILAVIDNAGEQAYEESRYQENDKELLIDGIRIPAGSRLVVEPQMGIKKVPDFSTFSRVEYLHPIDWKGVTVGEMERVVSQYDGHYESTLTTRSGNGTGGVVEVEGWRCRSDNDILWGVKNENGRKPSNPADYRLLECLLDKSAEVSVPQWPEAMKLPLEKVRYEQLGAYWEADILSENLPYWGKVYFDADKRISSINLSFSQKNLQGCAIADEGASLEWDGKQPDVVTIRSYVDLPEYCWGKKVVRPVSKDGEQRE</sequence>
<feature type="transmembrane region" description="Helical" evidence="1">
    <location>
        <begin position="12"/>
        <end position="34"/>
    </location>
</feature>
<accession>A0A9X0ZW19</accession>
<name>A0A9X0ZW19_NEIEL</name>
<proteinExistence type="predicted"/>
<organism evidence="2 3">
    <name type="scientific">Neisseria elongata subsp. nitroreducens</name>
    <dbReference type="NCBI Taxonomy" id="90367"/>
    <lineage>
        <taxon>Bacteria</taxon>
        <taxon>Pseudomonadati</taxon>
        <taxon>Pseudomonadota</taxon>
        <taxon>Betaproteobacteria</taxon>
        <taxon>Neisseriales</taxon>
        <taxon>Neisseriaceae</taxon>
        <taxon>Neisseria</taxon>
    </lineage>
</organism>
<protein>
    <submittedName>
        <fullName evidence="2">Uncharacterized protein</fullName>
    </submittedName>
</protein>
<dbReference type="EMBL" id="JAGJWT010000016">
    <property type="protein sequence ID" value="MBS9341573.1"/>
    <property type="molecule type" value="Genomic_DNA"/>
</dbReference>
<dbReference type="Proteomes" id="UP000708805">
    <property type="component" value="Unassembled WGS sequence"/>
</dbReference>
<keyword evidence="1" id="KW-1133">Transmembrane helix</keyword>
<evidence type="ECO:0000256" key="1">
    <source>
        <dbReference type="SAM" id="Phobius"/>
    </source>
</evidence>
<gene>
    <name evidence="2" type="ORF">J8641_12355</name>
</gene>
<dbReference type="AlphaFoldDB" id="A0A9X0ZW19"/>